<dbReference type="PANTHER" id="PTHR11266">
    <property type="entry name" value="PEROXISOMAL MEMBRANE PROTEIN 2, PXMP2 MPV17"/>
    <property type="match status" value="1"/>
</dbReference>
<dbReference type="GO" id="GO:0005739">
    <property type="term" value="C:mitochondrion"/>
    <property type="evidence" value="ECO:0007669"/>
    <property type="project" value="TreeGrafter"/>
</dbReference>
<dbReference type="InterPro" id="IPR007248">
    <property type="entry name" value="Mpv17_PMP22"/>
</dbReference>
<dbReference type="GO" id="GO:1901858">
    <property type="term" value="P:regulation of mitochondrial DNA metabolic process"/>
    <property type="evidence" value="ECO:0007669"/>
    <property type="project" value="TreeGrafter"/>
</dbReference>
<organism evidence="8 9">
    <name type="scientific">Plectus sambesii</name>
    <dbReference type="NCBI Taxonomy" id="2011161"/>
    <lineage>
        <taxon>Eukaryota</taxon>
        <taxon>Metazoa</taxon>
        <taxon>Ecdysozoa</taxon>
        <taxon>Nematoda</taxon>
        <taxon>Chromadorea</taxon>
        <taxon>Plectida</taxon>
        <taxon>Plectina</taxon>
        <taxon>Plectoidea</taxon>
        <taxon>Plectidae</taxon>
        <taxon>Plectus</taxon>
    </lineage>
</organism>
<evidence type="ECO:0000256" key="5">
    <source>
        <dbReference type="ARBA" id="ARBA00023136"/>
    </source>
</evidence>
<comment type="similarity">
    <text evidence="2 7">Belongs to the peroxisomal membrane protein PXMP2/4 family.</text>
</comment>
<accession>A0A914VLX5</accession>
<dbReference type="Proteomes" id="UP000887566">
    <property type="component" value="Unplaced"/>
</dbReference>
<proteinExistence type="inferred from homology"/>
<evidence type="ECO:0000313" key="8">
    <source>
        <dbReference type="Proteomes" id="UP000887566"/>
    </source>
</evidence>
<evidence type="ECO:0000256" key="6">
    <source>
        <dbReference type="ARBA" id="ARBA00049743"/>
    </source>
</evidence>
<evidence type="ECO:0000256" key="2">
    <source>
        <dbReference type="ARBA" id="ARBA00006824"/>
    </source>
</evidence>
<evidence type="ECO:0000256" key="4">
    <source>
        <dbReference type="ARBA" id="ARBA00022989"/>
    </source>
</evidence>
<keyword evidence="4 7" id="KW-1133">Transmembrane helix</keyword>
<dbReference type="PANTHER" id="PTHR11266:SF17">
    <property type="entry name" value="PROTEIN MPV17"/>
    <property type="match status" value="1"/>
</dbReference>
<keyword evidence="3 7" id="KW-0812">Transmembrane</keyword>
<dbReference type="WBParaSite" id="PSAMB.scaffold2205size24615.g16787.t1">
    <property type="protein sequence ID" value="PSAMB.scaffold2205size24615.g16787.t1"/>
    <property type="gene ID" value="PSAMB.scaffold2205size24615.g16787"/>
</dbReference>
<dbReference type="GO" id="GO:0015267">
    <property type="term" value="F:channel activity"/>
    <property type="evidence" value="ECO:0007669"/>
    <property type="project" value="TreeGrafter"/>
</dbReference>
<keyword evidence="8" id="KW-1185">Reference proteome</keyword>
<dbReference type="AlphaFoldDB" id="A0A914VLX5"/>
<evidence type="ECO:0000256" key="7">
    <source>
        <dbReference type="RuleBase" id="RU363053"/>
    </source>
</evidence>
<evidence type="ECO:0000256" key="1">
    <source>
        <dbReference type="ARBA" id="ARBA00004141"/>
    </source>
</evidence>
<evidence type="ECO:0000256" key="3">
    <source>
        <dbReference type="ARBA" id="ARBA00022692"/>
    </source>
</evidence>
<evidence type="ECO:0000313" key="9">
    <source>
        <dbReference type="WBParaSite" id="PSAMB.scaffold2205size24615.g16787.t1"/>
    </source>
</evidence>
<sequence>MLAVRAYQRALTKRPLITQMCSAGILAGSGDVIAQLAVEKRKLKNYDLIRTGRFFVLGSCYVAPVLFRWFRILERIPGNPKVAPLVRLAVDQIAFAPCLLSGFLINLRILEGNSPKESFDHWKKEFKGYMLASWKVWPMVQLVNFYLVPLQYRILVVQTVALFWNTYIAYRTQKPPDEYYEPY</sequence>
<comment type="subcellular location">
    <subcellularLocation>
        <location evidence="1">Membrane</location>
        <topology evidence="1">Multi-pass membrane protein</topology>
    </subcellularLocation>
</comment>
<keyword evidence="5 7" id="KW-0472">Membrane</keyword>
<feature type="transmembrane region" description="Helical" evidence="7">
    <location>
        <begin position="85"/>
        <end position="107"/>
    </location>
</feature>
<name>A0A914VLX5_9BILA</name>
<dbReference type="Pfam" id="PF04117">
    <property type="entry name" value="Mpv17_PMP22"/>
    <property type="match status" value="1"/>
</dbReference>
<feature type="transmembrane region" description="Helical" evidence="7">
    <location>
        <begin position="54"/>
        <end position="73"/>
    </location>
</feature>
<reference evidence="9" key="1">
    <citation type="submission" date="2022-11" db="UniProtKB">
        <authorList>
            <consortium name="WormBaseParasite"/>
        </authorList>
    </citation>
    <scope>IDENTIFICATION</scope>
</reference>
<protein>
    <recommendedName>
        <fullName evidence="6">Mitochondrial inner membrane protein Mpv17</fullName>
    </recommendedName>
</protein>
<dbReference type="GO" id="GO:0016020">
    <property type="term" value="C:membrane"/>
    <property type="evidence" value="ECO:0007669"/>
    <property type="project" value="UniProtKB-SubCell"/>
</dbReference>